<dbReference type="EMBL" id="FNSV01000005">
    <property type="protein sequence ID" value="SED54405.1"/>
    <property type="molecule type" value="Genomic_DNA"/>
</dbReference>
<accession>A0A1H5BJ38</accession>
<organism evidence="1 2">
    <name type="scientific">Rhodococcus koreensis</name>
    <dbReference type="NCBI Taxonomy" id="99653"/>
    <lineage>
        <taxon>Bacteria</taxon>
        <taxon>Bacillati</taxon>
        <taxon>Actinomycetota</taxon>
        <taxon>Actinomycetes</taxon>
        <taxon>Mycobacteriales</taxon>
        <taxon>Nocardiaceae</taxon>
        <taxon>Rhodococcus</taxon>
    </lineage>
</organism>
<evidence type="ECO:0000313" key="2">
    <source>
        <dbReference type="Proteomes" id="UP000183561"/>
    </source>
</evidence>
<evidence type="ECO:0000313" key="1">
    <source>
        <dbReference type="EMBL" id="SED54405.1"/>
    </source>
</evidence>
<gene>
    <name evidence="1" type="ORF">SAMN04490239_8715</name>
</gene>
<proteinExistence type="predicted"/>
<name>A0A1H5BJ38_9NOCA</name>
<keyword evidence="2" id="KW-1185">Reference proteome</keyword>
<reference evidence="2" key="1">
    <citation type="submission" date="2016-10" db="EMBL/GenBank/DDBJ databases">
        <authorList>
            <person name="Varghese N."/>
            <person name="Submissions S."/>
        </authorList>
    </citation>
    <scope>NUCLEOTIDE SEQUENCE [LARGE SCALE GENOMIC DNA]</scope>
    <source>
        <strain evidence="2">DSM 44498</strain>
    </source>
</reference>
<dbReference type="Proteomes" id="UP000183561">
    <property type="component" value="Unassembled WGS sequence"/>
</dbReference>
<evidence type="ECO:0008006" key="3">
    <source>
        <dbReference type="Google" id="ProtNLM"/>
    </source>
</evidence>
<dbReference type="OrthoDB" id="3287229at2"/>
<protein>
    <recommendedName>
        <fullName evidence="3">Cell wall assembly regulator SMI1</fullName>
    </recommendedName>
</protein>
<dbReference type="RefSeq" id="WP_072941599.1">
    <property type="nucleotide sequence ID" value="NZ_FNSV01000005.1"/>
</dbReference>
<sequence>MDTRRTIDLGVPVLFVQTLEGGAGIQNGDLSSDSCGRLIVMGTDFVVVYTGVTYGPAEVGISVRTTPPTTTMTEWETIEEGTFAVTGPHSLIPHPAGTETSIEDIAGVTTVDDISPGSWHIRVHARGRDADRGDVAVLLQLSPTEHPLPLTTAKVGDSYLPRMLTTVPTRPAPSPATDPAGTIHRSAVLQEDAAHAVIEQWTRIAHWIRTHLTPAPIAGADRAQITQAVDATGVEWPYELTAFFEQISGFPHENWVALLPAHELFDLERLVEERQMELDTWGELDEEMGGAPAGGNSAGETAFTYLPGFIPFGGGWTPAVTDGKLNWQCRP</sequence>
<dbReference type="AlphaFoldDB" id="A0A1H5BJ38"/>